<organism evidence="1 2">
    <name type="scientific">Chryseosolibacter histidini</name>
    <dbReference type="NCBI Taxonomy" id="2782349"/>
    <lineage>
        <taxon>Bacteria</taxon>
        <taxon>Pseudomonadati</taxon>
        <taxon>Bacteroidota</taxon>
        <taxon>Cytophagia</taxon>
        <taxon>Cytophagales</taxon>
        <taxon>Chryseotaleaceae</taxon>
        <taxon>Chryseosolibacter</taxon>
    </lineage>
</organism>
<evidence type="ECO:0000313" key="2">
    <source>
        <dbReference type="Proteomes" id="UP001319200"/>
    </source>
</evidence>
<dbReference type="SUPFAM" id="SSF56784">
    <property type="entry name" value="HAD-like"/>
    <property type="match status" value="1"/>
</dbReference>
<dbReference type="AlphaFoldDB" id="A0AAP2DNZ4"/>
<gene>
    <name evidence="1" type="ORF">KK083_15785</name>
</gene>
<keyword evidence="2" id="KW-1185">Reference proteome</keyword>
<accession>A0AAP2DNZ4</accession>
<dbReference type="NCBIfam" id="TIGR01509">
    <property type="entry name" value="HAD-SF-IA-v3"/>
    <property type="match status" value="1"/>
</dbReference>
<evidence type="ECO:0000313" key="1">
    <source>
        <dbReference type="EMBL" id="MBT1698352.1"/>
    </source>
</evidence>
<dbReference type="EMBL" id="JAHESF010000014">
    <property type="protein sequence ID" value="MBT1698352.1"/>
    <property type="molecule type" value="Genomic_DNA"/>
</dbReference>
<reference evidence="1 2" key="1">
    <citation type="submission" date="2021-05" db="EMBL/GenBank/DDBJ databases">
        <title>A Polyphasic approach of four new species of the genus Ohtaekwangia: Ohtaekwangia histidinii sp. nov., Ohtaekwangia cretensis sp. nov., Ohtaekwangia indiensis sp. nov., Ohtaekwangia reichenbachii sp. nov. from diverse environment.</title>
        <authorList>
            <person name="Octaviana S."/>
        </authorList>
    </citation>
    <scope>NUCLEOTIDE SEQUENCE [LARGE SCALE GENOMIC DNA]</scope>
    <source>
        <strain evidence="1 2">PWU4</strain>
    </source>
</reference>
<dbReference type="Proteomes" id="UP001319200">
    <property type="component" value="Unassembled WGS sequence"/>
</dbReference>
<dbReference type="SFLD" id="SFLDS00003">
    <property type="entry name" value="Haloacid_Dehalogenase"/>
    <property type="match status" value="1"/>
</dbReference>
<dbReference type="PRINTS" id="PR00413">
    <property type="entry name" value="HADHALOGNASE"/>
</dbReference>
<protein>
    <submittedName>
        <fullName evidence="1">HAD family phosphatase</fullName>
    </submittedName>
</protein>
<dbReference type="SFLD" id="SFLDG01129">
    <property type="entry name" value="C1.5:_HAD__Beta-PGM__Phosphata"/>
    <property type="match status" value="1"/>
</dbReference>
<dbReference type="Gene3D" id="1.10.150.240">
    <property type="entry name" value="Putative phosphatase, domain 2"/>
    <property type="match status" value="1"/>
</dbReference>
<dbReference type="PANTHER" id="PTHR43611">
    <property type="entry name" value="ALPHA-D-GLUCOSE 1-PHOSPHATE PHOSPHATASE"/>
    <property type="match status" value="1"/>
</dbReference>
<name>A0AAP2DNZ4_9BACT</name>
<dbReference type="PANTHER" id="PTHR43611:SF3">
    <property type="entry name" value="FLAVIN MONONUCLEOTIDE HYDROLASE 1, CHLOROPLATIC"/>
    <property type="match status" value="1"/>
</dbReference>
<dbReference type="InterPro" id="IPR006439">
    <property type="entry name" value="HAD-SF_hydro_IA"/>
</dbReference>
<dbReference type="Gene3D" id="3.40.50.1000">
    <property type="entry name" value="HAD superfamily/HAD-like"/>
    <property type="match status" value="1"/>
</dbReference>
<dbReference type="InterPro" id="IPR023198">
    <property type="entry name" value="PGP-like_dom2"/>
</dbReference>
<dbReference type="InterPro" id="IPR023214">
    <property type="entry name" value="HAD_sf"/>
</dbReference>
<proteinExistence type="predicted"/>
<sequence length="210" mass="23755">MALAVKNLIFDLGGVILDLSVDHTLQAFSDLSGIPRQKVQEIFISSPGFNTYEKGGMDDDAFRQYLKQIYAVNVTDGEIDSCWNAMLRGLPAVKLSLLLSLKKKYNVYLLSNTNDIHLSYINQVMLPEVSKESSLDVYFHKAYYSHRMLMRKPDAEIFERVLDENNLDPAETLFLDDNASNVTGAQSVGIKTVHVTTPDLILDYFHEQKD</sequence>
<dbReference type="InterPro" id="IPR036412">
    <property type="entry name" value="HAD-like_sf"/>
</dbReference>
<dbReference type="Pfam" id="PF00702">
    <property type="entry name" value="Hydrolase"/>
    <property type="match status" value="1"/>
</dbReference>
<dbReference type="RefSeq" id="WP_254164418.1">
    <property type="nucleotide sequence ID" value="NZ_JAHESF010000014.1"/>
</dbReference>
<dbReference type="CDD" id="cd02603">
    <property type="entry name" value="HAD_sEH-N_like"/>
    <property type="match status" value="1"/>
</dbReference>
<comment type="caution">
    <text evidence="1">The sequence shown here is derived from an EMBL/GenBank/DDBJ whole genome shotgun (WGS) entry which is preliminary data.</text>
</comment>